<feature type="region of interest" description="Disordered" evidence="1">
    <location>
        <begin position="1"/>
        <end position="23"/>
    </location>
</feature>
<dbReference type="GeneID" id="55618640"/>
<protein>
    <submittedName>
        <fullName evidence="2">Head-to-tail adaptor</fullName>
    </submittedName>
</protein>
<dbReference type="EMBL" id="MK967380">
    <property type="protein sequence ID" value="QDM56023.1"/>
    <property type="molecule type" value="Genomic_DNA"/>
</dbReference>
<keyword evidence="3" id="KW-1185">Reference proteome</keyword>
<accession>A0A515MH67</accession>
<evidence type="ECO:0000256" key="1">
    <source>
        <dbReference type="SAM" id="MobiDB-lite"/>
    </source>
</evidence>
<organism evidence="2 3">
    <name type="scientific">Rhodococcus phage Sleepyhead</name>
    <dbReference type="NCBI Taxonomy" id="2591131"/>
    <lineage>
        <taxon>Viruses</taxon>
        <taxon>Duplodnaviria</taxon>
        <taxon>Heunggongvirae</taxon>
        <taxon>Uroviricota</taxon>
        <taxon>Caudoviricetes</taxon>
        <taxon>Sleepyheadvirus</taxon>
        <taxon>Sleepyheadvirus sleepyhead</taxon>
    </lineage>
</organism>
<proteinExistence type="predicted"/>
<name>A0A515MH67_9CAUD</name>
<dbReference type="KEGG" id="vg:55618640"/>
<dbReference type="RefSeq" id="YP_009848222.1">
    <property type="nucleotide sequence ID" value="NC_048782.1"/>
</dbReference>
<evidence type="ECO:0000313" key="3">
    <source>
        <dbReference type="Proteomes" id="UP000320841"/>
    </source>
</evidence>
<gene>
    <name evidence="2" type="primary">8</name>
    <name evidence="2" type="ORF">SEA_SLEEPYHEAD_8</name>
</gene>
<sequence>MTNPNESEPFITPEDLRSSLASKSESEIQELIDDAVALARLDAPCIDHPSFPHRASLKAILRAAIKYTAGAGDGSVTQVSGGPWQKTVDTRQKTNGVFFNEAQTAKLKSLCRPQIRESGSYSVRLGFPEGV</sequence>
<dbReference type="Proteomes" id="UP000320841">
    <property type="component" value="Segment"/>
</dbReference>
<evidence type="ECO:0000313" key="2">
    <source>
        <dbReference type="EMBL" id="QDM56023.1"/>
    </source>
</evidence>
<reference evidence="2 3" key="1">
    <citation type="submission" date="2019-05" db="EMBL/GenBank/DDBJ databases">
        <authorList>
            <person name="Andrick R."/>
            <person name="Dugal D."/>
            <person name="Kinney M."/>
            <person name="Taplin D."/>
            <person name="Molloy S.D."/>
            <person name="Garlena R.A."/>
            <person name="Russell D.A."/>
            <person name="Pope W.H."/>
            <person name="Jacobs-Sera D."/>
            <person name="Hatfull G.F."/>
        </authorList>
    </citation>
    <scope>NUCLEOTIDE SEQUENCE [LARGE SCALE GENOMIC DNA]</scope>
</reference>